<accession>A0A1E5T8B4</accession>
<gene>
    <name evidence="2" type="ORF">A8C32_17600</name>
</gene>
<organism evidence="2 3">
    <name type="scientific">Flavivirga aquatica</name>
    <dbReference type="NCBI Taxonomy" id="1849968"/>
    <lineage>
        <taxon>Bacteria</taxon>
        <taxon>Pseudomonadati</taxon>
        <taxon>Bacteroidota</taxon>
        <taxon>Flavobacteriia</taxon>
        <taxon>Flavobacteriales</taxon>
        <taxon>Flavobacteriaceae</taxon>
        <taxon>Flavivirga</taxon>
    </lineage>
</organism>
<dbReference type="RefSeq" id="WP_069830739.1">
    <property type="nucleotide sequence ID" value="NZ_MDJD01000047.1"/>
</dbReference>
<comment type="caution">
    <text evidence="2">The sequence shown here is derived from an EMBL/GenBank/DDBJ whole genome shotgun (WGS) entry which is preliminary data.</text>
</comment>
<dbReference type="STRING" id="1849968.A8C32_17600"/>
<dbReference type="Proteomes" id="UP000095713">
    <property type="component" value="Unassembled WGS sequence"/>
</dbReference>
<sequence length="377" mass="42944">MNTFILEVSSIGYKKDLRLNVECSCEKSKPAKNFKELVELVKQAEEMLILNGYDEMGDRIHILRGIYYGTKWSLDYSVEKSTMRNIAFNIPYTTTTTPPDAREKLKCLEECKSDLFNSLYQSYEVFDTPYVAVDFGHLIIGLEARKSEVAKSIHIPSQGGTGLEICTWVGDLGGGVGKLSVDRIKNSKIRAKTLFSINGHSYGTMVNLEGDIASYIVGMDENNPSKIDNPTENFSTIHEALLDYFDCKWDNRTLYFLKMLGGKFDGNNNLINRAKVEEKITEHLDEFASWYLGLRMKDKDSGGLEEFNDALGHFEPLSEEVASIFVDGLLHVINKPKDMITARTNPDPKHRRKTSFEKNKERMERIKEKIKDLNPFD</sequence>
<protein>
    <submittedName>
        <fullName evidence="2">Uncharacterized protein</fullName>
    </submittedName>
</protein>
<name>A0A1E5T8B4_9FLAO</name>
<dbReference type="AlphaFoldDB" id="A0A1E5T8B4"/>
<evidence type="ECO:0000313" key="3">
    <source>
        <dbReference type="Proteomes" id="UP000095713"/>
    </source>
</evidence>
<proteinExistence type="predicted"/>
<evidence type="ECO:0000256" key="1">
    <source>
        <dbReference type="SAM" id="MobiDB-lite"/>
    </source>
</evidence>
<reference evidence="2 3" key="1">
    <citation type="submission" date="2016-05" db="EMBL/GenBank/DDBJ databases">
        <title>Draft Genome Sequence of Algibacter sp. Strain SK-16 Isolated from the Surface Water of Aburatsubo Inlet.</title>
        <authorList>
            <person name="Wong S.-K."/>
            <person name="Yoshizawa S."/>
            <person name="Nakajima Y."/>
            <person name="Ogura Y."/>
            <person name="Tetsuya H."/>
            <person name="Hamasaki K."/>
        </authorList>
    </citation>
    <scope>NUCLEOTIDE SEQUENCE [LARGE SCALE GENOMIC DNA]</scope>
    <source>
        <strain evidence="2 3">SK-16</strain>
    </source>
</reference>
<keyword evidence="3" id="KW-1185">Reference proteome</keyword>
<evidence type="ECO:0000313" key="2">
    <source>
        <dbReference type="EMBL" id="OEK07611.1"/>
    </source>
</evidence>
<dbReference type="EMBL" id="MDJD01000047">
    <property type="protein sequence ID" value="OEK07611.1"/>
    <property type="molecule type" value="Genomic_DNA"/>
</dbReference>
<dbReference type="OrthoDB" id="1158795at2"/>
<feature type="region of interest" description="Disordered" evidence="1">
    <location>
        <begin position="342"/>
        <end position="361"/>
    </location>
</feature>